<accession>A0A7S4A8L5</accession>
<dbReference type="Gene3D" id="1.10.10.60">
    <property type="entry name" value="Homeodomain-like"/>
    <property type="match status" value="1"/>
</dbReference>
<feature type="region of interest" description="Disordered" evidence="6">
    <location>
        <begin position="141"/>
        <end position="163"/>
    </location>
</feature>
<keyword evidence="5" id="KW-0539">Nucleus</keyword>
<dbReference type="GO" id="GO:0003677">
    <property type="term" value="F:DNA binding"/>
    <property type="evidence" value="ECO:0007669"/>
    <property type="project" value="UniProtKB-KW"/>
</dbReference>
<dbReference type="NCBIfam" id="TIGR01557">
    <property type="entry name" value="myb_SHAQKYF"/>
    <property type="match status" value="1"/>
</dbReference>
<dbReference type="EMBL" id="HBIX01000113">
    <property type="protein sequence ID" value="CAE0707379.1"/>
    <property type="molecule type" value="Transcribed_RNA"/>
</dbReference>
<evidence type="ECO:0000256" key="6">
    <source>
        <dbReference type="SAM" id="MobiDB-lite"/>
    </source>
</evidence>
<dbReference type="PANTHER" id="PTHR31312:SF1">
    <property type="entry name" value="TRANSCRIPTION ACTIVATOR GLK1"/>
    <property type="match status" value="1"/>
</dbReference>
<proteinExistence type="predicted"/>
<dbReference type="GO" id="GO:0005634">
    <property type="term" value="C:nucleus"/>
    <property type="evidence" value="ECO:0007669"/>
    <property type="project" value="UniProtKB-SubCell"/>
</dbReference>
<evidence type="ECO:0000256" key="1">
    <source>
        <dbReference type="ARBA" id="ARBA00004123"/>
    </source>
</evidence>
<keyword evidence="2" id="KW-0805">Transcription regulation</keyword>
<evidence type="ECO:0000256" key="3">
    <source>
        <dbReference type="ARBA" id="ARBA00023125"/>
    </source>
</evidence>
<dbReference type="SUPFAM" id="SSF46689">
    <property type="entry name" value="Homeodomain-like"/>
    <property type="match status" value="1"/>
</dbReference>
<evidence type="ECO:0000256" key="2">
    <source>
        <dbReference type="ARBA" id="ARBA00023015"/>
    </source>
</evidence>
<dbReference type="InterPro" id="IPR006447">
    <property type="entry name" value="Myb_dom_plants"/>
</dbReference>
<name>A0A7S4A8L5_9STRA</name>
<comment type="subcellular location">
    <subcellularLocation>
        <location evidence="1">Nucleus</location>
    </subcellularLocation>
</comment>
<reference evidence="7" key="1">
    <citation type="submission" date="2021-01" db="EMBL/GenBank/DDBJ databases">
        <authorList>
            <person name="Corre E."/>
            <person name="Pelletier E."/>
            <person name="Niang G."/>
            <person name="Scheremetjew M."/>
            <person name="Finn R."/>
            <person name="Kale V."/>
            <person name="Holt S."/>
            <person name="Cochrane G."/>
            <person name="Meng A."/>
            <person name="Brown T."/>
            <person name="Cohen L."/>
        </authorList>
    </citation>
    <scope>NUCLEOTIDE SEQUENCE</scope>
    <source>
        <strain evidence="7">10249 10 AB</strain>
    </source>
</reference>
<keyword evidence="3" id="KW-0238">DNA-binding</keyword>
<organism evidence="7">
    <name type="scientific">Pseudo-nitzschia australis</name>
    <dbReference type="NCBI Taxonomy" id="44445"/>
    <lineage>
        <taxon>Eukaryota</taxon>
        <taxon>Sar</taxon>
        <taxon>Stramenopiles</taxon>
        <taxon>Ochrophyta</taxon>
        <taxon>Bacillariophyta</taxon>
        <taxon>Bacillariophyceae</taxon>
        <taxon>Bacillariophycidae</taxon>
        <taxon>Bacillariales</taxon>
        <taxon>Bacillariaceae</taxon>
        <taxon>Pseudo-nitzschia</taxon>
    </lineage>
</organism>
<feature type="region of interest" description="Disordered" evidence="6">
    <location>
        <begin position="1"/>
        <end position="31"/>
    </location>
</feature>
<feature type="compositionally biased region" description="Basic and acidic residues" evidence="6">
    <location>
        <begin position="11"/>
        <end position="24"/>
    </location>
</feature>
<evidence type="ECO:0008006" key="8">
    <source>
        <dbReference type="Google" id="ProtNLM"/>
    </source>
</evidence>
<dbReference type="AlphaFoldDB" id="A0A7S4A8L5"/>
<dbReference type="InterPro" id="IPR044825">
    <property type="entry name" value="GLK1/2-like"/>
</dbReference>
<evidence type="ECO:0000256" key="5">
    <source>
        <dbReference type="ARBA" id="ARBA00023242"/>
    </source>
</evidence>
<dbReference type="GO" id="GO:0045893">
    <property type="term" value="P:positive regulation of DNA-templated transcription"/>
    <property type="evidence" value="ECO:0007669"/>
    <property type="project" value="InterPro"/>
</dbReference>
<sequence>MSAALSRSKRKTQEDIHSHYDEPTTAKMKHAHEGERHAYDFTATNQNNADHNNARNDNRDDWTEEQHRNFVSTIFEIGLKNASPAIVLENMTQKMETITSERVKSKLQKYRSKKNKDKSKEEFMENYCAFLERIKSIQASSSPGTGMAIHDHQHGVDSSSSDPLLSQLLETTNSSNGSDRKILLGGDVAGYLTHAVMKDNMEKKIVDGRLSPDGTASTSVLSTNVLRKGARDYVENYAGSAIKFPILTESEKKSSLGIAMTFIAGLFLTMSQHLTRERARAETIGLKLLSSTTSQC</sequence>
<dbReference type="GO" id="GO:0003700">
    <property type="term" value="F:DNA-binding transcription factor activity"/>
    <property type="evidence" value="ECO:0007669"/>
    <property type="project" value="InterPro"/>
</dbReference>
<dbReference type="PANTHER" id="PTHR31312">
    <property type="entry name" value="TRANSCRIPTION ACTIVATOR GLK1"/>
    <property type="match status" value="1"/>
</dbReference>
<dbReference type="InterPro" id="IPR009057">
    <property type="entry name" value="Homeodomain-like_sf"/>
</dbReference>
<evidence type="ECO:0000256" key="4">
    <source>
        <dbReference type="ARBA" id="ARBA00023163"/>
    </source>
</evidence>
<gene>
    <name evidence="7" type="ORF">PAUS00366_LOCUS99</name>
</gene>
<evidence type="ECO:0000313" key="7">
    <source>
        <dbReference type="EMBL" id="CAE0707379.1"/>
    </source>
</evidence>
<keyword evidence="4" id="KW-0804">Transcription</keyword>
<protein>
    <recommendedName>
        <fullName evidence="8">Myb-like domain-containing protein</fullName>
    </recommendedName>
</protein>